<dbReference type="Proteomes" id="UP000244924">
    <property type="component" value="Unassembled WGS sequence"/>
</dbReference>
<protein>
    <recommendedName>
        <fullName evidence="3">DUF3572 domain-containing protein</fullName>
    </recommendedName>
</protein>
<evidence type="ECO:0000313" key="1">
    <source>
        <dbReference type="EMBL" id="SPH17185.1"/>
    </source>
</evidence>
<dbReference type="AlphaFoldDB" id="A0A2R8B3L4"/>
<dbReference type="OrthoDB" id="7356934at2"/>
<organism evidence="1 2">
    <name type="scientific">Albidovulum aquaemixtae</name>
    <dbReference type="NCBI Taxonomy" id="1542388"/>
    <lineage>
        <taxon>Bacteria</taxon>
        <taxon>Pseudomonadati</taxon>
        <taxon>Pseudomonadota</taxon>
        <taxon>Alphaproteobacteria</taxon>
        <taxon>Rhodobacterales</taxon>
        <taxon>Paracoccaceae</taxon>
        <taxon>Albidovulum</taxon>
    </lineage>
</organism>
<reference evidence="1 2" key="1">
    <citation type="submission" date="2018-03" db="EMBL/GenBank/DDBJ databases">
        <authorList>
            <person name="Keele B.F."/>
        </authorList>
    </citation>
    <scope>NUCLEOTIDE SEQUENCE [LARGE SCALE GENOMIC DNA]</scope>
    <source>
        <strain evidence="1 2">CECT 8626</strain>
    </source>
</reference>
<accession>A0A2R8B3L4</accession>
<dbReference type="InterPro" id="IPR021955">
    <property type="entry name" value="DUF3572"/>
</dbReference>
<proteinExistence type="predicted"/>
<keyword evidence="2" id="KW-1185">Reference proteome</keyword>
<evidence type="ECO:0008006" key="3">
    <source>
        <dbReference type="Google" id="ProtNLM"/>
    </source>
</evidence>
<name>A0A2R8B3L4_9RHOB</name>
<dbReference type="EMBL" id="OMOQ01000001">
    <property type="protein sequence ID" value="SPH17185.1"/>
    <property type="molecule type" value="Genomic_DNA"/>
</dbReference>
<sequence>MGFGREFADTVALKALGWLVAQEEILPVFLGASGTAPAELRERAGEPDFLLSVLDFIVMDDAWVTAFCDAAGLDYSAPMTARAALPGGGDMSWT</sequence>
<gene>
    <name evidence="1" type="ORF">DEA8626_00701</name>
</gene>
<dbReference type="Pfam" id="PF12096">
    <property type="entry name" value="DUF3572"/>
    <property type="match status" value="1"/>
</dbReference>
<evidence type="ECO:0000313" key="2">
    <source>
        <dbReference type="Proteomes" id="UP000244924"/>
    </source>
</evidence>